<reference evidence="1 2" key="1">
    <citation type="journal article" date="2018" name="FEMS Microbiol. Ecol.">
        <title>Co-invading symbiotic mutualists of Medicago polymorpha retain high ancestral diversity and contain diverse accessory genomes.</title>
        <authorList>
            <person name="Porter S.S."/>
            <person name="Faber-Hammond J.J."/>
            <person name="Friesen M.L."/>
        </authorList>
    </citation>
    <scope>NUCLEOTIDE SEQUENCE [LARGE SCALE GENOMIC DNA]</scope>
    <source>
        <strain evidence="1 2">Str16</strain>
    </source>
</reference>
<proteinExistence type="predicted"/>
<keyword evidence="2" id="KW-1185">Reference proteome</keyword>
<name>A0ABX4TA82_9HYPH</name>
<protein>
    <submittedName>
        <fullName evidence="1">Uncharacterized protein</fullName>
    </submittedName>
</protein>
<gene>
    <name evidence="1" type="ORF">BMJ33_36065</name>
</gene>
<evidence type="ECO:0000313" key="2">
    <source>
        <dbReference type="Proteomes" id="UP001190825"/>
    </source>
</evidence>
<organism evidence="1 2">
    <name type="scientific">Sinorhizobium medicae</name>
    <dbReference type="NCBI Taxonomy" id="110321"/>
    <lineage>
        <taxon>Bacteria</taxon>
        <taxon>Pseudomonadati</taxon>
        <taxon>Pseudomonadota</taxon>
        <taxon>Alphaproteobacteria</taxon>
        <taxon>Hyphomicrobiales</taxon>
        <taxon>Rhizobiaceae</taxon>
        <taxon>Sinorhizobium/Ensifer group</taxon>
        <taxon>Sinorhizobium</taxon>
    </lineage>
</organism>
<sequence>MTLVRTSTRFTQSGRHKNVPALGFLAKQIFCVLSPPPLTLRPTVRTAFGRAFGTIIATTKEE</sequence>
<dbReference type="Proteomes" id="UP001190825">
    <property type="component" value="Unassembled WGS sequence"/>
</dbReference>
<evidence type="ECO:0000313" key="1">
    <source>
        <dbReference type="EMBL" id="PLT90880.1"/>
    </source>
</evidence>
<accession>A0ABX4TA82</accession>
<dbReference type="EMBL" id="NBUC01000195">
    <property type="protein sequence ID" value="PLT90880.1"/>
    <property type="molecule type" value="Genomic_DNA"/>
</dbReference>
<comment type="caution">
    <text evidence="1">The sequence shown here is derived from an EMBL/GenBank/DDBJ whole genome shotgun (WGS) entry which is preliminary data.</text>
</comment>